<accession>E3DAQ7</accession>
<dbReference type="RefSeq" id="WP_013399695.1">
    <property type="nucleotide sequence ID" value="NC_014644.1"/>
</dbReference>
<reference evidence="1 2" key="1">
    <citation type="journal article" date="2010" name="PLoS ONE">
        <title>Comparative genomics of Gardnerella vaginalis strains reveals substantial differences in metabolic and virulence potential.</title>
        <authorList>
            <person name="Yeoman C.J."/>
            <person name="Yildirim S."/>
            <person name="Thomas S.M."/>
            <person name="Durkin A.S."/>
            <person name="Torralba M."/>
            <person name="Sutton G."/>
            <person name="Buhay C.J."/>
            <person name="Ding Y."/>
            <person name="Dugan-Rocha S.P."/>
            <person name="Muzny D.M."/>
            <person name="Qin X."/>
            <person name="Gibbs R.A."/>
            <person name="Leigh S.R."/>
            <person name="Stumpf R."/>
            <person name="White B.A."/>
            <person name="Highlander S.K."/>
            <person name="Nelson K.E."/>
            <person name="Wilson B.A."/>
        </authorList>
    </citation>
    <scope>NUCLEOTIDE SEQUENCE [LARGE SCALE GENOMIC DNA]</scope>
    <source>
        <strain evidence="2">ATCC 14019 / 317</strain>
    </source>
</reference>
<dbReference type="AlphaFoldDB" id="E3DAQ7"/>
<dbReference type="InterPro" id="IPR016181">
    <property type="entry name" value="Acyl_CoA_acyltransferase"/>
</dbReference>
<dbReference type="GO" id="GO:0016740">
    <property type="term" value="F:transferase activity"/>
    <property type="evidence" value="ECO:0007669"/>
    <property type="project" value="UniProtKB-KW"/>
</dbReference>
<protein>
    <submittedName>
        <fullName evidence="1">Acetyltransferase, GNAT family</fullName>
    </submittedName>
</protein>
<dbReference type="Proteomes" id="UP000001453">
    <property type="component" value="Chromosome"/>
</dbReference>
<dbReference type="SUPFAM" id="SSF55729">
    <property type="entry name" value="Acyl-CoA N-acyltransferases (Nat)"/>
    <property type="match status" value="1"/>
</dbReference>
<dbReference type="Gene3D" id="3.40.630.30">
    <property type="match status" value="1"/>
</dbReference>
<sequence>MNIKVKEIENKLEKESVSREVLYDLQEWFGMPESTEEYIQDSQEKPFLACYINDKLVGFIVLNATSKDCAEIFVMGIKRNSIEWELARYLTKHTKLWQGRWVTHTHR</sequence>
<evidence type="ECO:0000313" key="2">
    <source>
        <dbReference type="Proteomes" id="UP000001453"/>
    </source>
</evidence>
<name>E3DAQ7_GARV3</name>
<evidence type="ECO:0000313" key="1">
    <source>
        <dbReference type="EMBL" id="ADP39151.1"/>
    </source>
</evidence>
<gene>
    <name evidence="1" type="ordered locus">HMPREF0421_21069</name>
</gene>
<dbReference type="PATRIC" id="fig|525284.18.peg.1053"/>
<organism evidence="1 2">
    <name type="scientific">Gardnerella vaginalis (strain ATCC 14019 / 317)</name>
    <dbReference type="NCBI Taxonomy" id="525284"/>
    <lineage>
        <taxon>Bacteria</taxon>
        <taxon>Bacillati</taxon>
        <taxon>Actinomycetota</taxon>
        <taxon>Actinomycetes</taxon>
        <taxon>Bifidobacteriales</taxon>
        <taxon>Bifidobacteriaceae</taxon>
        <taxon>Gardnerella</taxon>
    </lineage>
</organism>
<dbReference type="OrthoDB" id="9783470at2"/>
<dbReference type="EMBL" id="CP002104">
    <property type="protein sequence ID" value="ADP39151.1"/>
    <property type="molecule type" value="Genomic_DNA"/>
</dbReference>
<dbReference type="KEGG" id="gvg:HMPREF0421_21069"/>
<dbReference type="HOGENOM" id="CLU_2206248_0_0_11"/>
<proteinExistence type="predicted"/>
<keyword evidence="1" id="KW-0808">Transferase</keyword>